<dbReference type="Gene3D" id="1.10.520.10">
    <property type="match status" value="1"/>
</dbReference>
<dbReference type="OMA" id="THRDANE"/>
<evidence type="ECO:0000259" key="8">
    <source>
        <dbReference type="PROSITE" id="PS50873"/>
    </source>
</evidence>
<dbReference type="GO" id="GO:0046872">
    <property type="term" value="F:metal ion binding"/>
    <property type="evidence" value="ECO:0007669"/>
    <property type="project" value="UniProtKB-KW"/>
</dbReference>
<evidence type="ECO:0000256" key="2">
    <source>
        <dbReference type="ARBA" id="ARBA00022617"/>
    </source>
</evidence>
<accession>A0A1X7U7I2</accession>
<evidence type="ECO:0000256" key="4">
    <source>
        <dbReference type="ARBA" id="ARBA00023002"/>
    </source>
</evidence>
<dbReference type="EnsemblMetazoa" id="XM_003388693.2">
    <property type="protein sequence ID" value="XP_003388741.1"/>
    <property type="gene ID" value="LOC100640460"/>
</dbReference>
<dbReference type="KEGG" id="aqu:100640460"/>
<keyword evidence="4" id="KW-0560">Oxidoreductase</keyword>
<dbReference type="SUPFAM" id="SSF48113">
    <property type="entry name" value="Heme-dependent peroxidases"/>
    <property type="match status" value="1"/>
</dbReference>
<dbReference type="EnsemblMetazoa" id="Aqu2.1.23892_001">
    <property type="protein sequence ID" value="Aqu2.1.23892_001"/>
    <property type="gene ID" value="Aqu2.1.23892"/>
</dbReference>
<dbReference type="InterPro" id="IPR019793">
    <property type="entry name" value="Peroxidases_heam-ligand_BS"/>
</dbReference>
<keyword evidence="10" id="KW-1185">Reference proteome</keyword>
<evidence type="ECO:0000313" key="9">
    <source>
        <dbReference type="EnsemblMetazoa" id="Aqu2.1.23892_001"/>
    </source>
</evidence>
<dbReference type="PROSITE" id="PS00436">
    <property type="entry name" value="PEROXIDASE_2"/>
    <property type="match status" value="1"/>
</dbReference>
<evidence type="ECO:0000313" key="10">
    <source>
        <dbReference type="Proteomes" id="UP000007879"/>
    </source>
</evidence>
<dbReference type="InterPro" id="IPR010255">
    <property type="entry name" value="Haem_peroxidase_sf"/>
</dbReference>
<dbReference type="CDD" id="cd00314">
    <property type="entry name" value="plant_peroxidase_like"/>
    <property type="match status" value="1"/>
</dbReference>
<keyword evidence="5" id="KW-0408">Iron</keyword>
<keyword evidence="7" id="KW-0732">Signal</keyword>
<dbReference type="eggNOG" id="ENOG502QR1E">
    <property type="taxonomic scope" value="Eukaryota"/>
</dbReference>
<dbReference type="Pfam" id="PF00141">
    <property type="entry name" value="peroxidase"/>
    <property type="match status" value="1"/>
</dbReference>
<dbReference type="GO" id="GO:0042744">
    <property type="term" value="P:hydrogen peroxide catabolic process"/>
    <property type="evidence" value="ECO:0007669"/>
    <property type="project" value="TreeGrafter"/>
</dbReference>
<dbReference type="GO" id="GO:0004601">
    <property type="term" value="F:peroxidase activity"/>
    <property type="evidence" value="ECO:0007669"/>
    <property type="project" value="UniProtKB-KW"/>
</dbReference>
<dbReference type="GO" id="GO:0020037">
    <property type="term" value="F:heme binding"/>
    <property type="evidence" value="ECO:0007669"/>
    <property type="project" value="InterPro"/>
</dbReference>
<evidence type="ECO:0000256" key="6">
    <source>
        <dbReference type="RuleBase" id="RU004241"/>
    </source>
</evidence>
<reference evidence="10" key="1">
    <citation type="journal article" date="2010" name="Nature">
        <title>The Amphimedon queenslandica genome and the evolution of animal complexity.</title>
        <authorList>
            <person name="Srivastava M."/>
            <person name="Simakov O."/>
            <person name="Chapman J."/>
            <person name="Fahey B."/>
            <person name="Gauthier M.E."/>
            <person name="Mitros T."/>
            <person name="Richards G.S."/>
            <person name="Conaco C."/>
            <person name="Dacre M."/>
            <person name="Hellsten U."/>
            <person name="Larroux C."/>
            <person name="Putnam N.H."/>
            <person name="Stanke M."/>
            <person name="Adamska M."/>
            <person name="Darling A."/>
            <person name="Degnan S.M."/>
            <person name="Oakley T.H."/>
            <person name="Plachetzki D.C."/>
            <person name="Zhai Y."/>
            <person name="Adamski M."/>
            <person name="Calcino A."/>
            <person name="Cummins S.F."/>
            <person name="Goodstein D.M."/>
            <person name="Harris C."/>
            <person name="Jackson D.J."/>
            <person name="Leys S.P."/>
            <person name="Shu S."/>
            <person name="Woodcroft B.J."/>
            <person name="Vervoort M."/>
            <person name="Kosik K.S."/>
            <person name="Manning G."/>
            <person name="Degnan B.M."/>
            <person name="Rokhsar D.S."/>
        </authorList>
    </citation>
    <scope>NUCLEOTIDE SEQUENCE [LARGE SCALE GENOMIC DNA]</scope>
</reference>
<reference evidence="9" key="2">
    <citation type="submission" date="2017-05" db="UniProtKB">
        <authorList>
            <consortium name="EnsemblMetazoa"/>
        </authorList>
    </citation>
    <scope>IDENTIFICATION</scope>
</reference>
<sequence length="394" mass="42755">MSSSFCVVFLFSYLSLAFSQSVTVETEARAIADINAFIANNTNTGNQPEINNPAAKLVRLAFHDCPGGCDGCLNFENPENNGLMETYTIINGIFDRNGYAAEGMSRADFVALAGVIAIEAASMRQDCRMMPPNSTCPLVPTMTLKYGRRDCQTSPRTDDIEPFPVAHGDLSHVLMYFRDNMNMSTRETVAIIGAHSLGTTRLQNSGFRGPWAPPTDRFDNGFYRILFGGGNARWMQEEVNDTRSSVFPDSRYQWTRPGPGNGGPGPGNGGGPVIMLNSDMALLRDIDPDSDGRESNASCRMNSNNCEESMLTFNMVREFAMNNSAFIEAFGPAFQKLIETGYHGTNALYTAEEVVPTSSSPMPTPTESSTPSAGVGLKAVLLLTLSLFVLAVFA</sequence>
<dbReference type="InterPro" id="IPR002016">
    <property type="entry name" value="Haem_peroxidase"/>
</dbReference>
<dbReference type="InterPro" id="IPR019794">
    <property type="entry name" value="Peroxidases_AS"/>
</dbReference>
<feature type="domain" description="Plant heme peroxidase family profile" evidence="8">
    <location>
        <begin position="54"/>
        <end position="354"/>
    </location>
</feature>
<proteinExistence type="inferred from homology"/>
<keyword evidence="1" id="KW-0575">Peroxidase</keyword>
<dbReference type="PANTHER" id="PTHR31356">
    <property type="entry name" value="THYLAKOID LUMENAL 29 KDA PROTEIN, CHLOROPLASTIC-RELATED"/>
    <property type="match status" value="1"/>
</dbReference>
<evidence type="ECO:0000256" key="7">
    <source>
        <dbReference type="SAM" id="SignalP"/>
    </source>
</evidence>
<dbReference type="InterPro" id="IPR044831">
    <property type="entry name" value="Ccp1-like"/>
</dbReference>
<dbReference type="Gene3D" id="1.10.420.10">
    <property type="entry name" value="Peroxidase, domain 2"/>
    <property type="match status" value="1"/>
</dbReference>
<protein>
    <recommendedName>
        <fullName evidence="8">Plant heme peroxidase family profile domain-containing protein</fullName>
    </recommendedName>
</protein>
<dbReference type="PANTHER" id="PTHR31356:SF36">
    <property type="entry name" value="L-ASCORBATE PEROXIDASE 3"/>
    <property type="match status" value="1"/>
</dbReference>
<dbReference type="InParanoid" id="A0A1X7U7I2"/>
<dbReference type="GO" id="GO:0034599">
    <property type="term" value="P:cellular response to oxidative stress"/>
    <property type="evidence" value="ECO:0007669"/>
    <property type="project" value="InterPro"/>
</dbReference>
<evidence type="ECO:0000256" key="3">
    <source>
        <dbReference type="ARBA" id="ARBA00022723"/>
    </source>
</evidence>
<keyword evidence="3" id="KW-0479">Metal-binding</keyword>
<dbReference type="PROSITE" id="PS50873">
    <property type="entry name" value="PEROXIDASE_4"/>
    <property type="match status" value="1"/>
</dbReference>
<dbReference type="PROSITE" id="PS00435">
    <property type="entry name" value="PEROXIDASE_1"/>
    <property type="match status" value="1"/>
</dbReference>
<dbReference type="AlphaFoldDB" id="A0A1X7U7I2"/>
<feature type="chain" id="PRO_5010868932" description="Plant heme peroxidase family profile domain-containing protein" evidence="7">
    <location>
        <begin position="20"/>
        <end position="394"/>
    </location>
</feature>
<feature type="signal peptide" evidence="7">
    <location>
        <begin position="1"/>
        <end position="19"/>
    </location>
</feature>
<dbReference type="OrthoDB" id="9970727at2759"/>
<dbReference type="PRINTS" id="PR00458">
    <property type="entry name" value="PEROXIDASE"/>
</dbReference>
<evidence type="ECO:0000256" key="1">
    <source>
        <dbReference type="ARBA" id="ARBA00022559"/>
    </source>
</evidence>
<dbReference type="Proteomes" id="UP000007879">
    <property type="component" value="Unassembled WGS sequence"/>
</dbReference>
<comment type="similarity">
    <text evidence="6">Belongs to the peroxidase family.</text>
</comment>
<organism evidence="9">
    <name type="scientific">Amphimedon queenslandica</name>
    <name type="common">Sponge</name>
    <dbReference type="NCBI Taxonomy" id="400682"/>
    <lineage>
        <taxon>Eukaryota</taxon>
        <taxon>Metazoa</taxon>
        <taxon>Porifera</taxon>
        <taxon>Demospongiae</taxon>
        <taxon>Heteroscleromorpha</taxon>
        <taxon>Haplosclerida</taxon>
        <taxon>Niphatidae</taxon>
        <taxon>Amphimedon</taxon>
    </lineage>
</organism>
<evidence type="ECO:0000256" key="5">
    <source>
        <dbReference type="ARBA" id="ARBA00023004"/>
    </source>
</evidence>
<keyword evidence="2" id="KW-0349">Heme</keyword>
<dbReference type="GO" id="GO:0000302">
    <property type="term" value="P:response to reactive oxygen species"/>
    <property type="evidence" value="ECO:0007669"/>
    <property type="project" value="TreeGrafter"/>
</dbReference>
<dbReference type="STRING" id="400682.A0A1X7U7I2"/>
<gene>
    <name evidence="9" type="primary">100640460</name>
</gene>
<name>A0A1X7U7I2_AMPQE</name>